<accession>A0A814CHF3</accession>
<dbReference type="AlphaFoldDB" id="A0A814CHF3"/>
<keyword evidence="2" id="KW-1185">Reference proteome</keyword>
<dbReference type="Proteomes" id="UP000663879">
    <property type="component" value="Unassembled WGS sequence"/>
</dbReference>
<name>A0A814CHF3_9BILA</name>
<gene>
    <name evidence="1" type="ORF">OXX778_LOCUS13389</name>
</gene>
<sequence>MSNSRSLKGRCVRTTLNSYVRNTITVRDLAQDADDYIYDDDYNSDIRSLLRPLIGLRSNSEVDSNEFSQKSEKI</sequence>
<reference evidence="1" key="1">
    <citation type="submission" date="2021-02" db="EMBL/GenBank/DDBJ databases">
        <authorList>
            <person name="Nowell W R."/>
        </authorList>
    </citation>
    <scope>NUCLEOTIDE SEQUENCE</scope>
    <source>
        <strain evidence="1">Ploen Becks lab</strain>
    </source>
</reference>
<organism evidence="1 2">
    <name type="scientific">Brachionus calyciflorus</name>
    <dbReference type="NCBI Taxonomy" id="104777"/>
    <lineage>
        <taxon>Eukaryota</taxon>
        <taxon>Metazoa</taxon>
        <taxon>Spiralia</taxon>
        <taxon>Gnathifera</taxon>
        <taxon>Rotifera</taxon>
        <taxon>Eurotatoria</taxon>
        <taxon>Monogononta</taxon>
        <taxon>Pseudotrocha</taxon>
        <taxon>Ploima</taxon>
        <taxon>Brachionidae</taxon>
        <taxon>Brachionus</taxon>
    </lineage>
</organism>
<evidence type="ECO:0000313" key="1">
    <source>
        <dbReference type="EMBL" id="CAF0940252.1"/>
    </source>
</evidence>
<comment type="caution">
    <text evidence="1">The sequence shown here is derived from an EMBL/GenBank/DDBJ whole genome shotgun (WGS) entry which is preliminary data.</text>
</comment>
<proteinExistence type="predicted"/>
<protein>
    <submittedName>
        <fullName evidence="1">Uncharacterized protein</fullName>
    </submittedName>
</protein>
<evidence type="ECO:0000313" key="2">
    <source>
        <dbReference type="Proteomes" id="UP000663879"/>
    </source>
</evidence>
<dbReference type="EMBL" id="CAJNOC010002562">
    <property type="protein sequence ID" value="CAF0940252.1"/>
    <property type="molecule type" value="Genomic_DNA"/>
</dbReference>